<accession>A0A3B1CWN7</accession>
<dbReference type="InterPro" id="IPR004365">
    <property type="entry name" value="NA-bd_OB_tRNA"/>
</dbReference>
<dbReference type="SUPFAM" id="SSF55681">
    <property type="entry name" value="Class II aaRS and biotin synthetases"/>
    <property type="match status" value="1"/>
</dbReference>
<dbReference type="SUPFAM" id="SSF55261">
    <property type="entry name" value="GAD domain-like"/>
    <property type="match status" value="1"/>
</dbReference>
<dbReference type="Pfam" id="PF00152">
    <property type="entry name" value="tRNA-synt_2"/>
    <property type="match status" value="1"/>
</dbReference>
<evidence type="ECO:0000256" key="2">
    <source>
        <dbReference type="ARBA" id="ARBA00022598"/>
    </source>
</evidence>
<dbReference type="Gene3D" id="3.30.930.10">
    <property type="entry name" value="Bira Bifunctional Protein, Domain 2"/>
    <property type="match status" value="1"/>
</dbReference>
<dbReference type="Pfam" id="PF02938">
    <property type="entry name" value="GAD"/>
    <property type="match status" value="1"/>
</dbReference>
<dbReference type="CDD" id="cd00777">
    <property type="entry name" value="AspRS_core"/>
    <property type="match status" value="1"/>
</dbReference>
<dbReference type="InterPro" id="IPR004115">
    <property type="entry name" value="GAD-like_sf"/>
</dbReference>
<gene>
    <name evidence="8" type="ORF">MNBD_NITROSPIRAE02-1731</name>
</gene>
<dbReference type="GO" id="GO:0005737">
    <property type="term" value="C:cytoplasm"/>
    <property type="evidence" value="ECO:0007669"/>
    <property type="project" value="InterPro"/>
</dbReference>
<dbReference type="InterPro" id="IPR045864">
    <property type="entry name" value="aa-tRNA-synth_II/BPL/LPL"/>
</dbReference>
<reference evidence="8" key="1">
    <citation type="submission" date="2018-06" db="EMBL/GenBank/DDBJ databases">
        <authorList>
            <person name="Zhirakovskaya E."/>
        </authorList>
    </citation>
    <scope>NUCLEOTIDE SEQUENCE</scope>
</reference>
<dbReference type="InterPro" id="IPR006195">
    <property type="entry name" value="aa-tRNA-synth_II"/>
</dbReference>
<dbReference type="PROSITE" id="PS50862">
    <property type="entry name" value="AA_TRNA_LIGASE_II"/>
    <property type="match status" value="1"/>
</dbReference>
<evidence type="ECO:0000259" key="7">
    <source>
        <dbReference type="PROSITE" id="PS50862"/>
    </source>
</evidence>
<dbReference type="AlphaFoldDB" id="A0A3B1CWN7"/>
<feature type="domain" description="Aminoacyl-transfer RNA synthetases class-II family profile" evidence="7">
    <location>
        <begin position="145"/>
        <end position="560"/>
    </location>
</feature>
<keyword evidence="6 8" id="KW-0030">Aminoacyl-tRNA synthetase</keyword>
<dbReference type="EC" id="6.1.1.12" evidence="8"/>
<dbReference type="GO" id="GO:0005524">
    <property type="term" value="F:ATP binding"/>
    <property type="evidence" value="ECO:0007669"/>
    <property type="project" value="UniProtKB-KW"/>
</dbReference>
<dbReference type="InterPro" id="IPR029351">
    <property type="entry name" value="GAD_dom"/>
</dbReference>
<dbReference type="InterPro" id="IPR047090">
    <property type="entry name" value="AspRS_core"/>
</dbReference>
<dbReference type="InterPro" id="IPR047089">
    <property type="entry name" value="Asp-tRNA-ligase_1_N"/>
</dbReference>
<dbReference type="InterPro" id="IPR012340">
    <property type="entry name" value="NA-bd_OB-fold"/>
</dbReference>
<dbReference type="Pfam" id="PF01336">
    <property type="entry name" value="tRNA_anti-codon"/>
    <property type="match status" value="1"/>
</dbReference>
<keyword evidence="5" id="KW-0648">Protein biosynthesis</keyword>
<dbReference type="Gene3D" id="2.40.50.140">
    <property type="entry name" value="Nucleic acid-binding proteins"/>
    <property type="match status" value="1"/>
</dbReference>
<dbReference type="CDD" id="cd04317">
    <property type="entry name" value="EcAspRS_like_N"/>
    <property type="match status" value="1"/>
</dbReference>
<dbReference type="SUPFAM" id="SSF50249">
    <property type="entry name" value="Nucleic acid-binding proteins"/>
    <property type="match status" value="1"/>
</dbReference>
<dbReference type="GO" id="GO:0003676">
    <property type="term" value="F:nucleic acid binding"/>
    <property type="evidence" value="ECO:0007669"/>
    <property type="project" value="InterPro"/>
</dbReference>
<sequence>MYRDRNCGEVGEADIGKELTLSGWVFRRRDHGGLIFVDLRDRSGLVQVVFSPDVSSEAHESAHLLRSEFVIKVKGKVSRRPDGTENPDIPTGAIELYAGELNILSRSETLPFVLEEAAEVSESLRFKYRYLDLRRQEMQGNLVFRHRVTKLMRDYLDREGFIEIETPMLTKSTPEGARDYLVPSRLNPGQFYALPQSPQLFKQILMMSGLERYFQIVKCFRDEDLRADRQPEFTQVDMEMSFVEPDDVISAIEGMLSHLFKETLGVEIETPMLRLSYRDAMERFGSDKPDLRFGLELREMGDLAGEGSFKVFLSALDSGGRVKAVCGKGMAGLSRKEMDLLTEEVRSFGAKGLAWIKIKDGFESPIAKFFPENVLREMALRLEAEEGDIMLFVADREDVVLDVLGRLRLEIARRQGLVSDGFRFLWVVDYPLLEWDDEDGRFQAMHHPFTSPADADMERMLGGNINDRNGLASLSAKAYDIVLNGNEIGGGSIRIHNPEVQSRMFDILGISGEEARMKFGFLLDALRFGAPPHGGLALGLDRLVMLMVGASSIRDVIAFPKTQKAVCLLSGAPSPVDERQLKDLHIRLDAVVE</sequence>
<name>A0A3B1CWN7_9ZZZZ</name>
<evidence type="ECO:0000256" key="6">
    <source>
        <dbReference type="ARBA" id="ARBA00023146"/>
    </source>
</evidence>
<dbReference type="PRINTS" id="PR01042">
    <property type="entry name" value="TRNASYNTHASP"/>
</dbReference>
<dbReference type="GO" id="GO:0006422">
    <property type="term" value="P:aspartyl-tRNA aminoacylation"/>
    <property type="evidence" value="ECO:0007669"/>
    <property type="project" value="TreeGrafter"/>
</dbReference>
<dbReference type="EMBL" id="UOGH01000188">
    <property type="protein sequence ID" value="VAX30951.1"/>
    <property type="molecule type" value="Genomic_DNA"/>
</dbReference>
<evidence type="ECO:0000313" key="8">
    <source>
        <dbReference type="EMBL" id="VAX30951.1"/>
    </source>
</evidence>
<evidence type="ECO:0000256" key="1">
    <source>
        <dbReference type="ARBA" id="ARBA00006303"/>
    </source>
</evidence>
<dbReference type="NCBIfam" id="NF001750">
    <property type="entry name" value="PRK00476.1"/>
    <property type="match status" value="1"/>
</dbReference>
<protein>
    <submittedName>
        <fullName evidence="8">Aspartyl-tRNA synthetase</fullName>
        <ecNumber evidence="8">6.1.1.12</ecNumber>
    </submittedName>
</protein>
<dbReference type="HAMAP" id="MF_00044">
    <property type="entry name" value="Asp_tRNA_synth_type1"/>
    <property type="match status" value="1"/>
</dbReference>
<dbReference type="PANTHER" id="PTHR22594:SF5">
    <property type="entry name" value="ASPARTATE--TRNA LIGASE, MITOCHONDRIAL"/>
    <property type="match status" value="1"/>
</dbReference>
<dbReference type="InterPro" id="IPR002312">
    <property type="entry name" value="Asp/Asn-tRNA-synth_IIb"/>
</dbReference>
<proteinExistence type="inferred from homology"/>
<keyword evidence="3" id="KW-0547">Nucleotide-binding</keyword>
<dbReference type="NCBIfam" id="TIGR00459">
    <property type="entry name" value="aspS_bact"/>
    <property type="match status" value="1"/>
</dbReference>
<dbReference type="Gene3D" id="3.30.1360.30">
    <property type="entry name" value="GAD-like domain"/>
    <property type="match status" value="1"/>
</dbReference>
<dbReference type="InterPro" id="IPR004364">
    <property type="entry name" value="Aa-tRNA-synt_II"/>
</dbReference>
<keyword evidence="2 8" id="KW-0436">Ligase</keyword>
<evidence type="ECO:0000256" key="4">
    <source>
        <dbReference type="ARBA" id="ARBA00022840"/>
    </source>
</evidence>
<dbReference type="GO" id="GO:0004815">
    <property type="term" value="F:aspartate-tRNA ligase activity"/>
    <property type="evidence" value="ECO:0007669"/>
    <property type="project" value="UniProtKB-EC"/>
</dbReference>
<organism evidence="8">
    <name type="scientific">hydrothermal vent metagenome</name>
    <dbReference type="NCBI Taxonomy" id="652676"/>
    <lineage>
        <taxon>unclassified sequences</taxon>
        <taxon>metagenomes</taxon>
        <taxon>ecological metagenomes</taxon>
    </lineage>
</organism>
<keyword evidence="4" id="KW-0067">ATP-binding</keyword>
<evidence type="ECO:0000256" key="5">
    <source>
        <dbReference type="ARBA" id="ARBA00022917"/>
    </source>
</evidence>
<dbReference type="PANTHER" id="PTHR22594">
    <property type="entry name" value="ASPARTYL/LYSYL-TRNA SYNTHETASE"/>
    <property type="match status" value="1"/>
</dbReference>
<dbReference type="InterPro" id="IPR004524">
    <property type="entry name" value="Asp-tRNA-ligase_1"/>
</dbReference>
<evidence type="ECO:0000256" key="3">
    <source>
        <dbReference type="ARBA" id="ARBA00022741"/>
    </source>
</evidence>
<comment type="similarity">
    <text evidence="1">Belongs to the class-II aminoacyl-tRNA synthetase family. Type 1 subfamily.</text>
</comment>